<dbReference type="GO" id="GO:0019509">
    <property type="term" value="P:L-methionine salvage from methylthioadenosine"/>
    <property type="evidence" value="ECO:0007669"/>
    <property type="project" value="UniProtKB-UniRule"/>
</dbReference>
<comment type="similarity">
    <text evidence="4">Belongs to the PNP/MTAP phosphorylase family. MTAP subfamily.</text>
</comment>
<dbReference type="PROSITE" id="PS01240">
    <property type="entry name" value="PNP_MTAP_2"/>
    <property type="match status" value="1"/>
</dbReference>
<dbReference type="PANTHER" id="PTHR42679">
    <property type="entry name" value="S-METHYL-5'-THIOADENOSINE PHOSPHORYLASE"/>
    <property type="match status" value="1"/>
</dbReference>
<feature type="binding site" evidence="4">
    <location>
        <begin position="216"/>
        <end position="218"/>
    </location>
    <ligand>
        <name>substrate</name>
    </ligand>
</feature>
<proteinExistence type="inferred from homology"/>
<feature type="binding site" evidence="4">
    <location>
        <position position="15"/>
    </location>
    <ligand>
        <name>phosphate</name>
        <dbReference type="ChEBI" id="CHEBI:43474"/>
    </ligand>
</feature>
<comment type="subcellular location">
    <subcellularLocation>
        <location evidence="4">Cytoplasm</location>
    </subcellularLocation>
    <subcellularLocation>
        <location evidence="4">Nucleus</location>
    </subcellularLocation>
</comment>
<sequence>MELPTDVTIAVIGGSGLYALDGITVIGQVNPLTPWGHPSDSITIATTPSATKIAFLARHGRGHYLSPSEVPVRANIAALKKLGVQVILALSAVGSLQEEINPCDFVLPTQIIDRTKGIRDSTFFETGCVAHAMFSDPFDDELADIVHKAAKEIIPDVTIHRNKTLVCMEGPAFSTRAESLMYRSWGADLINMSAIPEAKLAREAEVAYQMLCMSTDYDCWKVEEDPVTVEAVMARMTVNGANARKLLLAVIPILERALKAGSITSVGKLKGSMKYAVMTAKEKRNPDTVAKLDYILPGYY</sequence>
<dbReference type="PANTHER" id="PTHR42679:SF2">
    <property type="entry name" value="S-METHYL-5'-THIOADENOSINE PHOSPHORYLASE"/>
    <property type="match status" value="1"/>
</dbReference>
<name>A0A507CZG5_9FUNG</name>
<feature type="site" description="Important for substrate specificity" evidence="4">
    <location>
        <position position="174"/>
    </location>
</feature>
<dbReference type="InterPro" id="IPR000845">
    <property type="entry name" value="Nucleoside_phosphorylase_d"/>
</dbReference>
<evidence type="ECO:0000259" key="5">
    <source>
        <dbReference type="Pfam" id="PF01048"/>
    </source>
</evidence>
<dbReference type="SUPFAM" id="SSF53167">
    <property type="entry name" value="Purine and uridine phosphorylases"/>
    <property type="match status" value="1"/>
</dbReference>
<dbReference type="InterPro" id="IPR035994">
    <property type="entry name" value="Nucleoside_phosphorylase_sf"/>
</dbReference>
<evidence type="ECO:0000313" key="8">
    <source>
        <dbReference type="Proteomes" id="UP000317494"/>
    </source>
</evidence>
<dbReference type="Gene3D" id="3.40.50.1580">
    <property type="entry name" value="Nucleoside phosphorylase domain"/>
    <property type="match status" value="1"/>
</dbReference>
<dbReference type="EMBL" id="QEAN01000170">
    <property type="protein sequence ID" value="TPX44536.1"/>
    <property type="molecule type" value="Genomic_DNA"/>
</dbReference>
<gene>
    <name evidence="7" type="ORF">SeLEV6574_g02733</name>
    <name evidence="6" type="ORF">SeMB42_g04298</name>
</gene>
<dbReference type="OrthoDB" id="431409at2759"/>
<dbReference type="GO" id="GO:0005634">
    <property type="term" value="C:nucleus"/>
    <property type="evidence" value="ECO:0007669"/>
    <property type="project" value="UniProtKB-SubCell"/>
</dbReference>
<evidence type="ECO:0000313" key="7">
    <source>
        <dbReference type="EMBL" id="TPX47303.1"/>
    </source>
</evidence>
<dbReference type="Proteomes" id="UP000317494">
    <property type="component" value="Unassembled WGS sequence"/>
</dbReference>
<keyword evidence="2 4" id="KW-0808">Transferase</keyword>
<dbReference type="CDD" id="cd09010">
    <property type="entry name" value="MTAP_SsMTAPII_like_MTIP"/>
    <property type="match status" value="1"/>
</dbReference>
<feature type="site" description="Important for substrate specificity" evidence="4">
    <location>
        <position position="229"/>
    </location>
</feature>
<comment type="pathway">
    <text evidence="4">Amino-acid biosynthesis; L-methionine biosynthesis via salvage pathway; S-methyl-5-thio-alpha-D-ribose 1-phosphate from S-methyl-5'-thioadenosine (phosphorylase route): step 1/1.</text>
</comment>
<evidence type="ECO:0000256" key="3">
    <source>
        <dbReference type="ARBA" id="ARBA00022726"/>
    </source>
</evidence>
<evidence type="ECO:0000256" key="4">
    <source>
        <dbReference type="HAMAP-Rule" id="MF_03155"/>
    </source>
</evidence>
<dbReference type="FunFam" id="3.40.50.1580:FF:000008">
    <property type="entry name" value="S-methyl-5'-thioadenosine phosphorylase"/>
    <property type="match status" value="1"/>
</dbReference>
<comment type="subunit">
    <text evidence="4">Homotrimer.</text>
</comment>
<dbReference type="NCBIfam" id="TIGR01694">
    <property type="entry name" value="MTAP"/>
    <property type="match status" value="1"/>
</dbReference>
<dbReference type="Proteomes" id="UP000320475">
    <property type="component" value="Unassembled WGS sequence"/>
</dbReference>
<dbReference type="Pfam" id="PF01048">
    <property type="entry name" value="PNP_UDP_1"/>
    <property type="match status" value="1"/>
</dbReference>
<keyword evidence="4" id="KW-0963">Cytoplasm</keyword>
<feature type="binding site" evidence="4">
    <location>
        <position position="193"/>
    </location>
    <ligand>
        <name>phosphate</name>
        <dbReference type="ChEBI" id="CHEBI:43474"/>
    </ligand>
</feature>
<dbReference type="HAMAP" id="MF_01963">
    <property type="entry name" value="MTAP"/>
    <property type="match status" value="1"/>
</dbReference>
<dbReference type="EMBL" id="QEAM01000080">
    <property type="protein sequence ID" value="TPX47303.1"/>
    <property type="molecule type" value="Genomic_DNA"/>
</dbReference>
<feature type="binding site" evidence="4">
    <location>
        <position position="192"/>
    </location>
    <ligand>
        <name>substrate</name>
    </ligand>
</feature>
<dbReference type="InterPro" id="IPR018099">
    <property type="entry name" value="Purine_phosphorylase-2_CS"/>
</dbReference>
<dbReference type="InterPro" id="IPR010044">
    <property type="entry name" value="MTAP"/>
</dbReference>
<dbReference type="EC" id="2.4.2.28" evidence="4"/>
<dbReference type="GO" id="GO:0005829">
    <property type="term" value="C:cytosol"/>
    <property type="evidence" value="ECO:0007669"/>
    <property type="project" value="TreeGrafter"/>
</dbReference>
<comment type="caution">
    <text evidence="6">The sequence shown here is derived from an EMBL/GenBank/DDBJ whole genome shotgun (WGS) entry which is preliminary data.</text>
</comment>
<accession>A0A507CZG5</accession>
<keyword evidence="1 4" id="KW-0328">Glycosyltransferase</keyword>
<comment type="function">
    <text evidence="4">Catalyzes the reversible phosphorylation of S-methyl-5'-thioadenosine (MTA) to adenine and 5-methylthioribose-1-phosphate. Involved in the breakdown of MTA, a major by-product of polyamine biosynthesis. Responsible for the first step in the methionine salvage pathway after MTA has been generated from S-adenosylmethionine. Has broad substrate specificity with 6-aminopurine nucleosides as preferred substrates.</text>
</comment>
<organism evidence="6 8">
    <name type="scientific">Synchytrium endobioticum</name>
    <dbReference type="NCBI Taxonomy" id="286115"/>
    <lineage>
        <taxon>Eukaryota</taxon>
        <taxon>Fungi</taxon>
        <taxon>Fungi incertae sedis</taxon>
        <taxon>Chytridiomycota</taxon>
        <taxon>Chytridiomycota incertae sedis</taxon>
        <taxon>Chytridiomycetes</taxon>
        <taxon>Synchytriales</taxon>
        <taxon>Synchytriaceae</taxon>
        <taxon>Synchytrium</taxon>
    </lineage>
</organism>
<evidence type="ECO:0000256" key="1">
    <source>
        <dbReference type="ARBA" id="ARBA00022676"/>
    </source>
</evidence>
<dbReference type="GO" id="GO:0006166">
    <property type="term" value="P:purine ribonucleoside salvage"/>
    <property type="evidence" value="ECO:0007669"/>
    <property type="project" value="UniProtKB-KW"/>
</dbReference>
<feature type="binding site" evidence="4">
    <location>
        <begin position="58"/>
        <end position="59"/>
    </location>
    <ligand>
        <name>phosphate</name>
        <dbReference type="ChEBI" id="CHEBI:43474"/>
    </ligand>
</feature>
<feature type="domain" description="Nucleoside phosphorylase" evidence="5">
    <location>
        <begin position="8"/>
        <end position="251"/>
    </location>
</feature>
<keyword evidence="4" id="KW-0539">Nucleus</keyword>
<dbReference type="STRING" id="286115.A0A507CZG5"/>
<dbReference type="GO" id="GO:0017061">
    <property type="term" value="F:S-methyl-5-thioadenosine phosphorylase activity"/>
    <property type="evidence" value="ECO:0007669"/>
    <property type="project" value="UniProtKB-UniRule"/>
</dbReference>
<dbReference type="VEuPathDB" id="FungiDB:SeMB42_g04298"/>
<protein>
    <recommendedName>
        <fullName evidence="4">S-methyl-5'-thioadenosine phosphorylase</fullName>
        <ecNumber evidence="4">2.4.2.28</ecNumber>
    </recommendedName>
    <alternativeName>
        <fullName evidence="4">5'-methylthioadenosine phosphorylase</fullName>
        <shortName evidence="4">MTA phosphorylase</shortName>
        <shortName evidence="4">MTAP</shortName>
        <shortName evidence="4">MTAPase</shortName>
    </alternativeName>
</protein>
<evidence type="ECO:0000256" key="2">
    <source>
        <dbReference type="ARBA" id="ARBA00022679"/>
    </source>
</evidence>
<evidence type="ECO:0000313" key="6">
    <source>
        <dbReference type="EMBL" id="TPX44536.1"/>
    </source>
</evidence>
<dbReference type="AlphaFoldDB" id="A0A507CZG5"/>
<evidence type="ECO:0000313" key="9">
    <source>
        <dbReference type="Proteomes" id="UP000320475"/>
    </source>
</evidence>
<feature type="binding site" evidence="4">
    <location>
        <begin position="91"/>
        <end position="92"/>
    </location>
    <ligand>
        <name>phosphate</name>
        <dbReference type="ChEBI" id="CHEBI:43474"/>
    </ligand>
</feature>
<comment type="catalytic activity">
    <reaction evidence="4">
        <text>S-methyl-5'-thioadenosine + phosphate = 5-(methylsulfanyl)-alpha-D-ribose 1-phosphate + adenine</text>
        <dbReference type="Rhea" id="RHEA:11852"/>
        <dbReference type="ChEBI" id="CHEBI:16708"/>
        <dbReference type="ChEBI" id="CHEBI:17509"/>
        <dbReference type="ChEBI" id="CHEBI:43474"/>
        <dbReference type="ChEBI" id="CHEBI:58533"/>
        <dbReference type="EC" id="2.4.2.28"/>
    </reaction>
</comment>
<dbReference type="UniPathway" id="UPA00904">
    <property type="reaction ID" value="UER00873"/>
</dbReference>
<reference evidence="8 9" key="1">
    <citation type="journal article" date="2019" name="Sci. Rep.">
        <title>Comparative genomics of chytrid fungi reveal insights into the obligate biotrophic and pathogenic lifestyle of Synchytrium endobioticum.</title>
        <authorList>
            <person name="van de Vossenberg B.T.L.H."/>
            <person name="Warris S."/>
            <person name="Nguyen H.D.T."/>
            <person name="van Gent-Pelzer M.P.E."/>
            <person name="Joly D.L."/>
            <person name="van de Geest H.C."/>
            <person name="Bonants P.J.M."/>
            <person name="Smith D.S."/>
            <person name="Levesque C.A."/>
            <person name="van der Lee T.A.J."/>
        </authorList>
    </citation>
    <scope>NUCLEOTIDE SEQUENCE [LARGE SCALE GENOMIC DNA]</scope>
    <source>
        <strain evidence="7 9">LEV6574</strain>
        <strain evidence="6 8">MB42</strain>
    </source>
</reference>
<keyword evidence="8" id="KW-1185">Reference proteome</keyword>
<keyword evidence="3 4" id="KW-0660">Purine salvage</keyword>